<reference evidence="2" key="1">
    <citation type="submission" date="2014-06" db="EMBL/GenBank/DDBJ databases">
        <title>Molecular and ecological studies on carbamate pesticide degrading bacteria isolated from agricultural soils.</title>
        <authorList>
            <person name="Kim D.-U."/>
            <person name="Ka J.-O."/>
        </authorList>
    </citation>
    <scope>NUCLEOTIDE SEQUENCE</scope>
    <source>
        <strain evidence="2">NS2</strain>
        <plasmid evidence="2">201</plasmid>
    </source>
</reference>
<accession>A0A0D4ZZA5</accession>
<feature type="region of interest" description="Disordered" evidence="1">
    <location>
        <begin position="1"/>
        <end position="42"/>
    </location>
</feature>
<proteinExistence type="predicted"/>
<organism evidence="2">
    <name type="scientific">Sphingomonas sp. NS2</name>
    <dbReference type="NCBI Taxonomy" id="908605"/>
    <lineage>
        <taxon>Bacteria</taxon>
        <taxon>Pseudomonadati</taxon>
        <taxon>Pseudomonadota</taxon>
        <taxon>Alphaproteobacteria</taxon>
        <taxon>Sphingomonadales</taxon>
        <taxon>Sphingomonadaceae</taxon>
        <taxon>Sphingomonas</taxon>
    </lineage>
</organism>
<sequence length="42" mass="4744">MRQSPRSAAPRFTPRYEGCEGPISRQIGDLSSRRTERQVPVA</sequence>
<geneLocation type="plasmid" evidence="2">
    <name>201</name>
</geneLocation>
<dbReference type="AlphaFoldDB" id="A0A0D4ZZA5"/>
<keyword evidence="2" id="KW-0614">Plasmid</keyword>
<name>A0A0D4ZZA5_9SPHN</name>
<gene>
    <name evidence="2" type="ORF">plasmid201_073</name>
</gene>
<dbReference type="EMBL" id="KM017070">
    <property type="protein sequence ID" value="AJW29261.1"/>
    <property type="molecule type" value="Genomic_DNA"/>
</dbReference>
<protein>
    <submittedName>
        <fullName evidence="2">Uncharacterized protein</fullName>
    </submittedName>
</protein>
<evidence type="ECO:0000313" key="2">
    <source>
        <dbReference type="EMBL" id="AJW29261.1"/>
    </source>
</evidence>
<feature type="compositionally biased region" description="Basic and acidic residues" evidence="1">
    <location>
        <begin position="31"/>
        <end position="42"/>
    </location>
</feature>
<evidence type="ECO:0000256" key="1">
    <source>
        <dbReference type="SAM" id="MobiDB-lite"/>
    </source>
</evidence>